<dbReference type="GO" id="GO:0005634">
    <property type="term" value="C:nucleus"/>
    <property type="evidence" value="ECO:0007669"/>
    <property type="project" value="TreeGrafter"/>
</dbReference>
<feature type="transmembrane region" description="Helical" evidence="1">
    <location>
        <begin position="26"/>
        <end position="45"/>
    </location>
</feature>
<keyword evidence="1" id="KW-1133">Transmembrane helix</keyword>
<keyword evidence="1" id="KW-0472">Membrane</keyword>
<keyword evidence="1" id="KW-0812">Transmembrane</keyword>
<proteinExistence type="predicted"/>
<dbReference type="InParanoid" id="A0A078AB48"/>
<dbReference type="OrthoDB" id="298603at2759"/>
<dbReference type="PANTHER" id="PTHR31398">
    <property type="entry name" value="MEIOTIC NUCLEAR DIVISION PROTEIN 1 HOMOLOG"/>
    <property type="match status" value="1"/>
</dbReference>
<dbReference type="AlphaFoldDB" id="A0A078AB48"/>
<dbReference type="PANTHER" id="PTHR31398:SF0">
    <property type="entry name" value="MEIOTIC NUCLEAR DIVISION PROTEIN 1 HOMOLOG"/>
    <property type="match status" value="1"/>
</dbReference>
<dbReference type="EMBL" id="CCKQ01008069">
    <property type="protein sequence ID" value="CDW79510.1"/>
    <property type="molecule type" value="Genomic_DNA"/>
</dbReference>
<dbReference type="Proteomes" id="UP000039865">
    <property type="component" value="Unassembled WGS sequence"/>
</dbReference>
<gene>
    <name evidence="2" type="primary">Contig16379.g17444</name>
    <name evidence="2" type="ORF">STYLEM_8499</name>
</gene>
<evidence type="ECO:0000313" key="3">
    <source>
        <dbReference type="Proteomes" id="UP000039865"/>
    </source>
</evidence>
<evidence type="ECO:0000313" key="2">
    <source>
        <dbReference type="EMBL" id="CDW79510.1"/>
    </source>
</evidence>
<keyword evidence="3" id="KW-1185">Reference proteome</keyword>
<evidence type="ECO:0008006" key="4">
    <source>
        <dbReference type="Google" id="ProtNLM"/>
    </source>
</evidence>
<reference evidence="2 3" key="1">
    <citation type="submission" date="2014-06" db="EMBL/GenBank/DDBJ databases">
        <authorList>
            <person name="Swart Estienne"/>
        </authorList>
    </citation>
    <scope>NUCLEOTIDE SEQUENCE [LARGE SCALE GENOMIC DNA]</scope>
    <source>
        <strain evidence="2 3">130c</strain>
    </source>
</reference>
<sequence length="416" mass="47228">MENINNRNFGHPISLKYRQNSTFKTTFGGFVTIAFKIGILIYLVFELIKVVDKTYTVTNSMIKRNLFVDNGVYTINEENFDIGFSMYGLSEEQQANLDNYVNITFQQGQFEWSADGKSYTFEGKQLQLGIALNLLIFNQLGKCGRHRFKGEVFQAESIGIPYAYKCPVNFSASLQGSFTTQKMQSARLLISKCNQTNLSLKNQSAKCMNDSMMKNFFDSFQVNVVATNQFIDVNEKQISPIKTVLKNFYATGYHNMSLSYQLKIGQNFLISSTSSLSNQLGQLNQTYYTVRDDVLQVAAQTLSTDLVFINFNMMLDDNVMTTNLELYTISDALSNTGGIIGIVMIIIQFLVSQTQENLYYQQLVQDIFQINKEDSISQNGSPSKSRIIPSEQTLKDKIIQDGYQGSYQKILTFIKN</sequence>
<evidence type="ECO:0000256" key="1">
    <source>
        <dbReference type="SAM" id="Phobius"/>
    </source>
</evidence>
<accession>A0A078AB48</accession>
<name>A0A078AB48_STYLE</name>
<protein>
    <recommendedName>
        <fullName evidence="4">Transmembrane protein</fullName>
    </recommendedName>
</protein>
<dbReference type="GO" id="GO:0007131">
    <property type="term" value="P:reciprocal meiotic recombination"/>
    <property type="evidence" value="ECO:0007669"/>
    <property type="project" value="TreeGrafter"/>
</dbReference>
<organism evidence="2 3">
    <name type="scientific">Stylonychia lemnae</name>
    <name type="common">Ciliate</name>
    <dbReference type="NCBI Taxonomy" id="5949"/>
    <lineage>
        <taxon>Eukaryota</taxon>
        <taxon>Sar</taxon>
        <taxon>Alveolata</taxon>
        <taxon>Ciliophora</taxon>
        <taxon>Intramacronucleata</taxon>
        <taxon>Spirotrichea</taxon>
        <taxon>Stichotrichia</taxon>
        <taxon>Sporadotrichida</taxon>
        <taxon>Oxytrichidae</taxon>
        <taxon>Stylonychinae</taxon>
        <taxon>Stylonychia</taxon>
    </lineage>
</organism>